<comment type="caution">
    <text evidence="5">The sequence shown here is derived from an EMBL/GenBank/DDBJ whole genome shotgun (WGS) entry which is preliminary data.</text>
</comment>
<gene>
    <name evidence="5" type="ORF">G1C96_1527</name>
</gene>
<evidence type="ECO:0000256" key="2">
    <source>
        <dbReference type="ARBA" id="ARBA00023125"/>
    </source>
</evidence>
<dbReference type="InterPro" id="IPR046335">
    <property type="entry name" value="LacI/GalR-like_sensor"/>
</dbReference>
<dbReference type="AlphaFoldDB" id="A0A7Y0F2Q0"/>
<dbReference type="PANTHER" id="PTHR30146">
    <property type="entry name" value="LACI-RELATED TRANSCRIPTIONAL REPRESSOR"/>
    <property type="match status" value="1"/>
</dbReference>
<name>A0A7Y0F2Q0_9BIFI</name>
<evidence type="ECO:0000256" key="1">
    <source>
        <dbReference type="ARBA" id="ARBA00023015"/>
    </source>
</evidence>
<keyword evidence="6" id="KW-1185">Reference proteome</keyword>
<dbReference type="Gene3D" id="1.10.260.40">
    <property type="entry name" value="lambda repressor-like DNA-binding domains"/>
    <property type="match status" value="1"/>
</dbReference>
<dbReference type="Pfam" id="PF13377">
    <property type="entry name" value="Peripla_BP_3"/>
    <property type="match status" value="1"/>
</dbReference>
<proteinExistence type="predicted"/>
<dbReference type="Pfam" id="PF00356">
    <property type="entry name" value="LacI"/>
    <property type="match status" value="1"/>
</dbReference>
<reference evidence="5 6" key="1">
    <citation type="submission" date="2020-02" db="EMBL/GenBank/DDBJ databases">
        <title>Characterization of phylogenetic diversity of novel bifidobacterial species isolated in Czech ZOOs.</title>
        <authorList>
            <person name="Lugli G.A."/>
            <person name="Vera N.B."/>
            <person name="Ventura M."/>
        </authorList>
    </citation>
    <scope>NUCLEOTIDE SEQUENCE [LARGE SCALE GENOMIC DNA]</scope>
    <source>
        <strain evidence="5 6">DSM 109958</strain>
    </source>
</reference>
<dbReference type="CDD" id="cd01392">
    <property type="entry name" value="HTH_LacI"/>
    <property type="match status" value="1"/>
</dbReference>
<evidence type="ECO:0000313" key="6">
    <source>
        <dbReference type="Proteomes" id="UP000588277"/>
    </source>
</evidence>
<dbReference type="EMBL" id="JAAIIH010000013">
    <property type="protein sequence ID" value="NMN00945.1"/>
    <property type="molecule type" value="Genomic_DNA"/>
</dbReference>
<dbReference type="PROSITE" id="PS50932">
    <property type="entry name" value="HTH_LACI_2"/>
    <property type="match status" value="1"/>
</dbReference>
<evidence type="ECO:0000259" key="4">
    <source>
        <dbReference type="PROSITE" id="PS50932"/>
    </source>
</evidence>
<dbReference type="PANTHER" id="PTHR30146:SF109">
    <property type="entry name" value="HTH-TYPE TRANSCRIPTIONAL REGULATOR GALS"/>
    <property type="match status" value="1"/>
</dbReference>
<dbReference type="Proteomes" id="UP000588277">
    <property type="component" value="Unassembled WGS sequence"/>
</dbReference>
<keyword evidence="2" id="KW-0238">DNA-binding</keyword>
<dbReference type="SMART" id="SM00354">
    <property type="entry name" value="HTH_LACI"/>
    <property type="match status" value="1"/>
</dbReference>
<accession>A0A7Y0F2Q0</accession>
<dbReference type="SUPFAM" id="SSF47413">
    <property type="entry name" value="lambda repressor-like DNA-binding domains"/>
    <property type="match status" value="1"/>
</dbReference>
<dbReference type="Gene3D" id="3.40.50.2300">
    <property type="match status" value="2"/>
</dbReference>
<evidence type="ECO:0000313" key="5">
    <source>
        <dbReference type="EMBL" id="NMN00945.1"/>
    </source>
</evidence>
<organism evidence="5 6">
    <name type="scientific">Bifidobacterium moraviense</name>
    <dbReference type="NCBI Taxonomy" id="2675323"/>
    <lineage>
        <taxon>Bacteria</taxon>
        <taxon>Bacillati</taxon>
        <taxon>Actinomycetota</taxon>
        <taxon>Actinomycetes</taxon>
        <taxon>Bifidobacteriales</taxon>
        <taxon>Bifidobacteriaceae</taxon>
        <taxon>Bifidobacterium</taxon>
    </lineage>
</organism>
<evidence type="ECO:0000256" key="3">
    <source>
        <dbReference type="ARBA" id="ARBA00023163"/>
    </source>
</evidence>
<protein>
    <submittedName>
        <fullName evidence="5">LacI family transcriptional regulator</fullName>
    </submittedName>
</protein>
<dbReference type="GO" id="GO:0003700">
    <property type="term" value="F:DNA-binding transcription factor activity"/>
    <property type="evidence" value="ECO:0007669"/>
    <property type="project" value="TreeGrafter"/>
</dbReference>
<dbReference type="RefSeq" id="WP_169276031.1">
    <property type="nucleotide sequence ID" value="NZ_JAAIIH010000013.1"/>
</dbReference>
<dbReference type="GO" id="GO:0000976">
    <property type="term" value="F:transcription cis-regulatory region binding"/>
    <property type="evidence" value="ECO:0007669"/>
    <property type="project" value="TreeGrafter"/>
</dbReference>
<keyword evidence="1" id="KW-0805">Transcription regulation</keyword>
<dbReference type="PROSITE" id="PS00356">
    <property type="entry name" value="HTH_LACI_1"/>
    <property type="match status" value="1"/>
</dbReference>
<dbReference type="InterPro" id="IPR000843">
    <property type="entry name" value="HTH_LacI"/>
</dbReference>
<feature type="domain" description="HTH lacI-type" evidence="4">
    <location>
        <begin position="7"/>
        <end position="62"/>
    </location>
</feature>
<sequence>MARRARVNLTDVARAAGVSVATASKALNDAPQVRASTRERVIRCAQALGFEPRNASAAAVAGVRPIGMVASDRMGLMAMPVLAGAERYFSSRGVPVFFANAYGDPELRNRYVDSLVRYGVRGLLMMGDNANPSEPSVDCPVPVVYARRRSTDPNDFAVLHDDCGVGAMQVDHLVERGCTSVGIVVGDLTRRSAVERLRGARDRLRELGLSPAFVSVGETWREEGGRRAVADAMARGAAFDGLACGNDELARGALDALRERGVRVPDEVQVIGVDNRETEVRNARPTLTSVDLRLVELGALAAQRLVELIDGAGHRGVERFGGTVVQRSSTRGV</sequence>
<dbReference type="SUPFAM" id="SSF53822">
    <property type="entry name" value="Periplasmic binding protein-like I"/>
    <property type="match status" value="1"/>
</dbReference>
<dbReference type="InterPro" id="IPR028082">
    <property type="entry name" value="Peripla_BP_I"/>
</dbReference>
<keyword evidence="3" id="KW-0804">Transcription</keyword>
<dbReference type="InterPro" id="IPR010982">
    <property type="entry name" value="Lambda_DNA-bd_dom_sf"/>
</dbReference>